<organism evidence="13 14">
    <name type="scientific">Desulfocapsa sulfexigens (strain DSM 10523 / SB164P1)</name>
    <dbReference type="NCBI Taxonomy" id="1167006"/>
    <lineage>
        <taxon>Bacteria</taxon>
        <taxon>Pseudomonadati</taxon>
        <taxon>Thermodesulfobacteriota</taxon>
        <taxon>Desulfobulbia</taxon>
        <taxon>Desulfobulbales</taxon>
        <taxon>Desulfocapsaceae</taxon>
        <taxon>Desulfocapsa</taxon>
    </lineage>
</organism>
<gene>
    <name evidence="13" type="ordered locus">UWK_02999</name>
</gene>
<keyword evidence="7" id="KW-0548">Nucleotidyltransferase</keyword>
<dbReference type="GO" id="GO:0008033">
    <property type="term" value="P:tRNA processing"/>
    <property type="evidence" value="ECO:0007669"/>
    <property type="project" value="UniProtKB-KW"/>
</dbReference>
<evidence type="ECO:0000256" key="1">
    <source>
        <dbReference type="ARBA" id="ARBA00004496"/>
    </source>
</evidence>
<dbReference type="HOGENOM" id="CLU_031397_3_2_7"/>
<evidence type="ECO:0000256" key="7">
    <source>
        <dbReference type="ARBA" id="ARBA00022695"/>
    </source>
</evidence>
<evidence type="ECO:0000256" key="6">
    <source>
        <dbReference type="ARBA" id="ARBA00022694"/>
    </source>
</evidence>
<name>M1P7T6_DESSD</name>
<dbReference type="SUPFAM" id="SSF55821">
    <property type="entry name" value="YrdC/RibB"/>
    <property type="match status" value="1"/>
</dbReference>
<evidence type="ECO:0000256" key="9">
    <source>
        <dbReference type="ARBA" id="ARBA00022840"/>
    </source>
</evidence>
<dbReference type="PANTHER" id="PTHR17490">
    <property type="entry name" value="SUA5"/>
    <property type="match status" value="1"/>
</dbReference>
<evidence type="ECO:0000256" key="3">
    <source>
        <dbReference type="ARBA" id="ARBA00012584"/>
    </source>
</evidence>
<keyword evidence="14" id="KW-1185">Reference proteome</keyword>
<dbReference type="PROSITE" id="PS51163">
    <property type="entry name" value="YRDC"/>
    <property type="match status" value="1"/>
</dbReference>
<dbReference type="InterPro" id="IPR006070">
    <property type="entry name" value="Sua5-like_dom"/>
</dbReference>
<evidence type="ECO:0000256" key="10">
    <source>
        <dbReference type="ARBA" id="ARBA00029774"/>
    </source>
</evidence>
<dbReference type="Pfam" id="PF01300">
    <property type="entry name" value="Sua5_yciO_yrdC"/>
    <property type="match status" value="1"/>
</dbReference>
<dbReference type="eggNOG" id="COG0009">
    <property type="taxonomic scope" value="Bacteria"/>
</dbReference>
<keyword evidence="9" id="KW-0067">ATP-binding</keyword>
<dbReference type="GO" id="GO:0000049">
    <property type="term" value="F:tRNA binding"/>
    <property type="evidence" value="ECO:0007669"/>
    <property type="project" value="TreeGrafter"/>
</dbReference>
<dbReference type="NCBIfam" id="TIGR00057">
    <property type="entry name" value="L-threonylcarbamoyladenylate synthase"/>
    <property type="match status" value="1"/>
</dbReference>
<dbReference type="EC" id="2.7.7.87" evidence="3"/>
<feature type="domain" description="YrdC-like" evidence="12">
    <location>
        <begin position="5"/>
        <end position="193"/>
    </location>
</feature>
<evidence type="ECO:0000313" key="14">
    <source>
        <dbReference type="Proteomes" id="UP000011721"/>
    </source>
</evidence>
<dbReference type="STRING" id="1167006.UWK_02999"/>
<evidence type="ECO:0000256" key="11">
    <source>
        <dbReference type="ARBA" id="ARBA00048366"/>
    </source>
</evidence>
<evidence type="ECO:0000256" key="4">
    <source>
        <dbReference type="ARBA" id="ARBA00022490"/>
    </source>
</evidence>
<accession>M1P7T6</accession>
<protein>
    <recommendedName>
        <fullName evidence="10">L-threonylcarbamoyladenylate synthase</fullName>
        <ecNumber evidence="3">2.7.7.87</ecNumber>
    </recommendedName>
    <alternativeName>
        <fullName evidence="10">L-threonylcarbamoyladenylate synthase</fullName>
    </alternativeName>
</protein>
<keyword evidence="6" id="KW-0819">tRNA processing</keyword>
<evidence type="ECO:0000259" key="12">
    <source>
        <dbReference type="PROSITE" id="PS51163"/>
    </source>
</evidence>
<keyword evidence="8" id="KW-0547">Nucleotide-binding</keyword>
<comment type="catalytic activity">
    <reaction evidence="11">
        <text>L-threonine + hydrogencarbonate + ATP = L-threonylcarbamoyladenylate + diphosphate + H2O</text>
        <dbReference type="Rhea" id="RHEA:36407"/>
        <dbReference type="ChEBI" id="CHEBI:15377"/>
        <dbReference type="ChEBI" id="CHEBI:17544"/>
        <dbReference type="ChEBI" id="CHEBI:30616"/>
        <dbReference type="ChEBI" id="CHEBI:33019"/>
        <dbReference type="ChEBI" id="CHEBI:57926"/>
        <dbReference type="ChEBI" id="CHEBI:73682"/>
        <dbReference type="EC" id="2.7.7.87"/>
    </reaction>
</comment>
<comment type="similarity">
    <text evidence="2">Belongs to the SUA5 family.</text>
</comment>
<dbReference type="GO" id="GO:0005737">
    <property type="term" value="C:cytoplasm"/>
    <property type="evidence" value="ECO:0007669"/>
    <property type="project" value="UniProtKB-SubCell"/>
</dbReference>
<dbReference type="GO" id="GO:0003725">
    <property type="term" value="F:double-stranded RNA binding"/>
    <property type="evidence" value="ECO:0007669"/>
    <property type="project" value="InterPro"/>
</dbReference>
<reference evidence="14" key="1">
    <citation type="journal article" date="2013" name="Stand. Genomic Sci.">
        <title>Complete genome sequence of Desulfocapsa sulfexigens, a marine deltaproteobacterium specialized in disproportionating inorganic sulfur compounds.</title>
        <authorList>
            <person name="Finster K.W."/>
            <person name="Kjeldsen K.U."/>
            <person name="Kube M."/>
            <person name="Reinhardt R."/>
            <person name="Mussmann M."/>
            <person name="Amann R."/>
            <person name="Schreiber L."/>
        </authorList>
    </citation>
    <scope>NUCLEOTIDE SEQUENCE [LARGE SCALE GENOMIC DNA]</scope>
    <source>
        <strain evidence="14">DSM 10523 / SB164P1</strain>
    </source>
</reference>
<keyword evidence="4" id="KW-0963">Cytoplasm</keyword>
<dbReference type="GO" id="GO:0005524">
    <property type="term" value="F:ATP binding"/>
    <property type="evidence" value="ECO:0007669"/>
    <property type="project" value="UniProtKB-KW"/>
</dbReference>
<dbReference type="KEGG" id="dsf:UWK_02999"/>
<dbReference type="AlphaFoldDB" id="M1P7T6"/>
<dbReference type="PANTHER" id="PTHR17490:SF16">
    <property type="entry name" value="THREONYLCARBAMOYL-AMP SYNTHASE"/>
    <property type="match status" value="1"/>
</dbReference>
<comment type="subcellular location">
    <subcellularLocation>
        <location evidence="1">Cytoplasm</location>
    </subcellularLocation>
</comment>
<dbReference type="InterPro" id="IPR050156">
    <property type="entry name" value="TC-AMP_synthase_SUA5"/>
</dbReference>
<dbReference type="GO" id="GO:0061710">
    <property type="term" value="F:L-threonylcarbamoyladenylate synthase"/>
    <property type="evidence" value="ECO:0007669"/>
    <property type="project" value="UniProtKB-EC"/>
</dbReference>
<dbReference type="Gene3D" id="3.90.870.10">
    <property type="entry name" value="DHBP synthase"/>
    <property type="match status" value="1"/>
</dbReference>
<dbReference type="InterPro" id="IPR017945">
    <property type="entry name" value="DHBP_synth_RibB-like_a/b_dom"/>
</dbReference>
<dbReference type="GO" id="GO:0006450">
    <property type="term" value="P:regulation of translational fidelity"/>
    <property type="evidence" value="ECO:0007669"/>
    <property type="project" value="TreeGrafter"/>
</dbReference>
<dbReference type="RefSeq" id="WP_015405212.1">
    <property type="nucleotide sequence ID" value="NC_020304.1"/>
</dbReference>
<keyword evidence="5" id="KW-0808">Transferase</keyword>
<dbReference type="Proteomes" id="UP000011721">
    <property type="component" value="Chromosome"/>
</dbReference>
<evidence type="ECO:0000256" key="5">
    <source>
        <dbReference type="ARBA" id="ARBA00022679"/>
    </source>
</evidence>
<dbReference type="EMBL" id="CP003985">
    <property type="protein sequence ID" value="AGF79528.1"/>
    <property type="molecule type" value="Genomic_DNA"/>
</dbReference>
<sequence length="210" mass="22719">MQPTEHDYEYALQCLKQGGIVAYPTETFYGLAVDPENEQAITDLYALKKREEQKAISLIIPDVTHLLSLVSLVPNGYKGLMNSFWPGPLTLIFSARKHIPSILTGGTNTLALRVSSHPVAMKLAESWGGALTTTSANISGEEALATAEDVHTVFGDRVSCVLDGGPTPGGQGSTIVHCTDDTMECRIIREGVISHEQLSQHLPSHYTVCK</sequence>
<evidence type="ECO:0000256" key="8">
    <source>
        <dbReference type="ARBA" id="ARBA00022741"/>
    </source>
</evidence>
<dbReference type="OrthoDB" id="9814580at2"/>
<proteinExistence type="inferred from homology"/>
<evidence type="ECO:0000256" key="2">
    <source>
        <dbReference type="ARBA" id="ARBA00007663"/>
    </source>
</evidence>
<evidence type="ECO:0000313" key="13">
    <source>
        <dbReference type="EMBL" id="AGF79528.1"/>
    </source>
</evidence>